<dbReference type="OrthoDB" id="6382379at2759"/>
<dbReference type="EMBL" id="CAJPEV010000381">
    <property type="protein sequence ID" value="CAG0884679.1"/>
    <property type="molecule type" value="Genomic_DNA"/>
</dbReference>
<dbReference type="EMBL" id="LR899898">
    <property type="protein sequence ID" value="CAD7243181.1"/>
    <property type="molecule type" value="Genomic_DNA"/>
</dbReference>
<feature type="region of interest" description="Disordered" evidence="1">
    <location>
        <begin position="140"/>
        <end position="234"/>
    </location>
</feature>
<proteinExistence type="predicted"/>
<evidence type="ECO:0000256" key="1">
    <source>
        <dbReference type="SAM" id="MobiDB-lite"/>
    </source>
</evidence>
<evidence type="ECO:0000313" key="3">
    <source>
        <dbReference type="Proteomes" id="UP000677054"/>
    </source>
</evidence>
<keyword evidence="3" id="KW-1185">Reference proteome</keyword>
<feature type="compositionally biased region" description="Basic and acidic residues" evidence="1">
    <location>
        <begin position="192"/>
        <end position="209"/>
    </location>
</feature>
<accession>A0A7R8X5H6</accession>
<feature type="compositionally biased region" description="Basic and acidic residues" evidence="1">
    <location>
        <begin position="216"/>
        <end position="234"/>
    </location>
</feature>
<feature type="compositionally biased region" description="Basic and acidic residues" evidence="1">
    <location>
        <begin position="140"/>
        <end position="161"/>
    </location>
</feature>
<evidence type="ECO:0000313" key="2">
    <source>
        <dbReference type="EMBL" id="CAD7243181.1"/>
    </source>
</evidence>
<feature type="compositionally biased region" description="Basic and acidic residues" evidence="1">
    <location>
        <begin position="168"/>
        <end position="185"/>
    </location>
</feature>
<feature type="region of interest" description="Disordered" evidence="1">
    <location>
        <begin position="72"/>
        <end position="98"/>
    </location>
</feature>
<sequence>MGMCLQEVHGTVSIPRDENMNLLTELKPPKRVLPAKENYKPSEGHHSCRVTLAEVDQNSMVPVIVTSSADSSQGYFSPQRLRNPAEKSLPLPAVETGPNEDVSKEMLYESNFAYDFTIDEMYGPPYVPQSDAVGRDAIKASDVTEKDSPKTRVETAEKDSPKTGIETTGKDFPKTGVETTEKDSSKTGVETTGRDFPKTGVETTEKDSSKTGVETTGRDFPKTGVEDRPRTPQDCKLFRVPNPPLPVINKLIKSEKKPEERKTLANDVPFISSDQAENADNEDPEWTFMRKLETDDQRYRVVRELWKNTEIPNPNVNLTVHNYRKRLLLSKRERGIEPVIRDIPASHARGKTHATKRKAIDWSKDPDWSRDPDWISSCPPNKRRKTSYHGFYEELIEKLRHEYGQAYNLQQAMNMHNSWGAVFPQDRGNQYNYNYSCSYNYNYNSRHGWNHVRHNSQPDLLRRQERHIAHLRKSQEEANNIYYFYSGLKNATTEDLSLDEEQLQQLLAIEDMHDQFRKFYGGRH</sequence>
<dbReference type="Proteomes" id="UP000677054">
    <property type="component" value="Unassembled WGS sequence"/>
</dbReference>
<organism evidence="2">
    <name type="scientific">Darwinula stevensoni</name>
    <dbReference type="NCBI Taxonomy" id="69355"/>
    <lineage>
        <taxon>Eukaryota</taxon>
        <taxon>Metazoa</taxon>
        <taxon>Ecdysozoa</taxon>
        <taxon>Arthropoda</taxon>
        <taxon>Crustacea</taxon>
        <taxon>Oligostraca</taxon>
        <taxon>Ostracoda</taxon>
        <taxon>Podocopa</taxon>
        <taxon>Podocopida</taxon>
        <taxon>Darwinulocopina</taxon>
        <taxon>Darwinuloidea</taxon>
        <taxon>Darwinulidae</taxon>
        <taxon>Darwinula</taxon>
    </lineage>
</organism>
<gene>
    <name evidence="2" type="ORF">DSTB1V02_LOCUS3114</name>
</gene>
<name>A0A7R8X5H6_9CRUS</name>
<protein>
    <submittedName>
        <fullName evidence="2">Uncharacterized protein</fullName>
    </submittedName>
</protein>
<reference evidence="2" key="1">
    <citation type="submission" date="2020-11" db="EMBL/GenBank/DDBJ databases">
        <authorList>
            <person name="Tran Van P."/>
        </authorList>
    </citation>
    <scope>NUCLEOTIDE SEQUENCE</scope>
</reference>
<dbReference type="AlphaFoldDB" id="A0A7R8X5H6"/>